<evidence type="ECO:0000313" key="6">
    <source>
        <dbReference type="Proteomes" id="UP000629468"/>
    </source>
</evidence>
<feature type="region of interest" description="Disordered" evidence="3">
    <location>
        <begin position="197"/>
        <end position="251"/>
    </location>
</feature>
<evidence type="ECO:0000256" key="1">
    <source>
        <dbReference type="ARBA" id="ARBA00022664"/>
    </source>
</evidence>
<dbReference type="GO" id="GO:0006397">
    <property type="term" value="P:mRNA processing"/>
    <property type="evidence" value="ECO:0007669"/>
    <property type="project" value="UniProtKB-KW"/>
</dbReference>
<evidence type="ECO:0000313" key="5">
    <source>
        <dbReference type="EMBL" id="KAF7760505.1"/>
    </source>
</evidence>
<feature type="region of interest" description="Disordered" evidence="3">
    <location>
        <begin position="1"/>
        <end position="47"/>
    </location>
</feature>
<keyword evidence="1" id="KW-0507">mRNA processing</keyword>
<evidence type="ECO:0000256" key="3">
    <source>
        <dbReference type="SAM" id="MobiDB-lite"/>
    </source>
</evidence>
<dbReference type="SMART" id="SM00343">
    <property type="entry name" value="ZnF_C2HC"/>
    <property type="match status" value="1"/>
</dbReference>
<evidence type="ECO:0000259" key="4">
    <source>
        <dbReference type="PROSITE" id="PS50158"/>
    </source>
</evidence>
<dbReference type="GO" id="GO:0008270">
    <property type="term" value="F:zinc ion binding"/>
    <property type="evidence" value="ECO:0007669"/>
    <property type="project" value="UniProtKB-KW"/>
</dbReference>
<feature type="domain" description="CCHC-type" evidence="4">
    <location>
        <begin position="532"/>
        <end position="546"/>
    </location>
</feature>
<dbReference type="PROSITE" id="PS50158">
    <property type="entry name" value="ZF_CCHC"/>
    <property type="match status" value="1"/>
</dbReference>
<dbReference type="SUPFAM" id="SSF57756">
    <property type="entry name" value="Retrovirus zinc finger-like domains"/>
    <property type="match status" value="1"/>
</dbReference>
<organism evidence="5 6">
    <name type="scientific">Agaricus bisporus var. burnettii</name>
    <dbReference type="NCBI Taxonomy" id="192524"/>
    <lineage>
        <taxon>Eukaryota</taxon>
        <taxon>Fungi</taxon>
        <taxon>Dikarya</taxon>
        <taxon>Basidiomycota</taxon>
        <taxon>Agaricomycotina</taxon>
        <taxon>Agaricomycetes</taxon>
        <taxon>Agaricomycetidae</taxon>
        <taxon>Agaricales</taxon>
        <taxon>Agaricineae</taxon>
        <taxon>Agaricaceae</taxon>
        <taxon>Agaricus</taxon>
    </lineage>
</organism>
<keyword evidence="2" id="KW-0862">Zinc</keyword>
<feature type="region of interest" description="Disordered" evidence="3">
    <location>
        <begin position="278"/>
        <end position="302"/>
    </location>
</feature>
<dbReference type="CDD" id="cd09917">
    <property type="entry name" value="F-box_SF"/>
    <property type="match status" value="1"/>
</dbReference>
<feature type="compositionally biased region" description="Polar residues" evidence="3">
    <location>
        <begin position="34"/>
        <end position="47"/>
    </location>
</feature>
<dbReference type="PANTHER" id="PTHR15503">
    <property type="entry name" value="LDOC1 RELATED"/>
    <property type="match status" value="1"/>
</dbReference>
<feature type="region of interest" description="Disordered" evidence="3">
    <location>
        <begin position="498"/>
        <end position="526"/>
    </location>
</feature>
<feature type="compositionally biased region" description="Acidic residues" evidence="3">
    <location>
        <begin position="209"/>
        <end position="226"/>
    </location>
</feature>
<accession>A0A8H7C1Y8</accession>
<comment type="caution">
    <text evidence="5">The sequence shown here is derived from an EMBL/GenBank/DDBJ whole genome shotgun (WGS) entry which is preliminary data.</text>
</comment>
<dbReference type="PANTHER" id="PTHR15503:SF22">
    <property type="entry name" value="TRANSPOSON TY3-I GAG POLYPROTEIN"/>
    <property type="match status" value="1"/>
</dbReference>
<evidence type="ECO:0000256" key="2">
    <source>
        <dbReference type="PROSITE-ProRule" id="PRU00047"/>
    </source>
</evidence>
<keyword evidence="2" id="KW-0863">Zinc-finger</keyword>
<dbReference type="AlphaFoldDB" id="A0A8H7C1Y8"/>
<dbReference type="InterPro" id="IPR032567">
    <property type="entry name" value="RTL1-rel"/>
</dbReference>
<reference evidence="5 6" key="1">
    <citation type="journal article" name="Sci. Rep.">
        <title>Telomere-to-telomere assembled and centromere annotated genomes of the two main subspecies of the button mushroom Agaricus bisporus reveal especially polymorphic chromosome ends.</title>
        <authorList>
            <person name="Sonnenberg A.S.M."/>
            <person name="Sedaghat-Telgerd N."/>
            <person name="Lavrijssen B."/>
            <person name="Ohm R.A."/>
            <person name="Hendrickx P.M."/>
            <person name="Scholtmeijer K."/>
            <person name="Baars J.J.P."/>
            <person name="van Peer A."/>
        </authorList>
    </citation>
    <scope>NUCLEOTIDE SEQUENCE [LARGE SCALE GENOMIC DNA]</scope>
    <source>
        <strain evidence="5 6">H119_p4</strain>
    </source>
</reference>
<feature type="compositionally biased region" description="Basic residues" evidence="3">
    <location>
        <begin position="1"/>
        <end position="24"/>
    </location>
</feature>
<protein>
    <submittedName>
        <fullName evidence="5">Transcriptional regulator family: Zinc finger, CCHC-type</fullName>
    </submittedName>
</protein>
<dbReference type="GO" id="GO:0003676">
    <property type="term" value="F:nucleic acid binding"/>
    <property type="evidence" value="ECO:0007669"/>
    <property type="project" value="InterPro"/>
</dbReference>
<dbReference type="EMBL" id="JABXXO010000015">
    <property type="protein sequence ID" value="KAF7760505.1"/>
    <property type="molecule type" value="Genomic_DNA"/>
</dbReference>
<name>A0A8H7C1Y8_AGABI</name>
<proteinExistence type="predicted"/>
<dbReference type="InterPro" id="IPR001878">
    <property type="entry name" value="Znf_CCHC"/>
</dbReference>
<keyword evidence="2" id="KW-0479">Metal-binding</keyword>
<dbReference type="Pfam" id="PF00098">
    <property type="entry name" value="zf-CCHC"/>
    <property type="match status" value="1"/>
</dbReference>
<dbReference type="Gene3D" id="4.10.60.10">
    <property type="entry name" value="Zinc finger, CCHC-type"/>
    <property type="match status" value="1"/>
</dbReference>
<sequence>MQRKRTASTRLLKSNKLKAKHLRARRGDAADPISAQSSLENITSQSGQSSVTQLLFVETVPPSQPPSTQGSSSDVFNLDVSNRNDIFELGEEGSEGAEEAEGLEHVEREDDSQSQLATDLPIELIDLIFSFLPLNHAEQVQWRRAAAAIGREPRPEGWNLSDHRCRRCGRVCLAMWDYEEQKAWEKTSLTFFKISHQAPPGTFRVPSSESEEEEEPSSESQSEEESEQRQPSISPLPLYQPPPPEYHEPDMANPQEIINQLNAQHTLIAQLQQQLAQLQNNPQPGPPGPQGPPGDDGETPIVQVAPPQIDVAKPKIFSGDGKELSGFITACKIYLSLKMAGRLQGDQITWILSYVQGGAAESWKENIMEMIENGEDEAPSVTEELFNSLRNNFGDADEESMAVGKLRLIEQGSKSAEEHVQEFKRIARDSGYEGRALIEEFKRSLSGRIRKALMESENPPTTIRSWYDRSMKLDRQWRQAKAEEEYYRRGQAKPQIRTHTPSNTFVRPQPQRRDPNAMDVDSAAGPSRGPIKCYKCGKLGHMAKNCWSKAPARDVRTLDVDEQREYWQRMFEEEQKNLKE</sequence>
<feature type="compositionally biased region" description="Pro residues" evidence="3">
    <location>
        <begin position="283"/>
        <end position="292"/>
    </location>
</feature>
<dbReference type="InterPro" id="IPR036875">
    <property type="entry name" value="Znf_CCHC_sf"/>
</dbReference>
<gene>
    <name evidence="5" type="ORF">Agabi119p4_11181</name>
</gene>
<dbReference type="Proteomes" id="UP000629468">
    <property type="component" value="Unassembled WGS sequence"/>
</dbReference>